<evidence type="ECO:0000313" key="1">
    <source>
        <dbReference type="EMBL" id="MBB5159312.1"/>
    </source>
</evidence>
<sequence>MVIGSWDKYNGAVCSLWDVARDRRFNHYVEVIPEVLMSETDALLNTYLDKPQAS</sequence>
<accession>A0A840Q9V3</accession>
<keyword evidence="2" id="KW-1185">Reference proteome</keyword>
<comment type="caution">
    <text evidence="1">The sequence shown here is derived from an EMBL/GenBank/DDBJ whole genome shotgun (WGS) entry which is preliminary data.</text>
</comment>
<dbReference type="RefSeq" id="WP_221468365.1">
    <property type="nucleotide sequence ID" value="NZ_JACHIW010000002.1"/>
</dbReference>
<dbReference type="Proteomes" id="UP000584374">
    <property type="component" value="Unassembled WGS sequence"/>
</dbReference>
<organism evidence="1 2">
    <name type="scientific">Saccharopolyspora phatthalungensis</name>
    <dbReference type="NCBI Taxonomy" id="664693"/>
    <lineage>
        <taxon>Bacteria</taxon>
        <taxon>Bacillati</taxon>
        <taxon>Actinomycetota</taxon>
        <taxon>Actinomycetes</taxon>
        <taxon>Pseudonocardiales</taxon>
        <taxon>Pseudonocardiaceae</taxon>
        <taxon>Saccharopolyspora</taxon>
    </lineage>
</organism>
<dbReference type="AlphaFoldDB" id="A0A840Q9V3"/>
<gene>
    <name evidence="1" type="ORF">BJ970_006911</name>
</gene>
<protein>
    <submittedName>
        <fullName evidence="1">tRNA(Arg) A34 adenosine deaminase TadA</fullName>
    </submittedName>
</protein>
<name>A0A840Q9V3_9PSEU</name>
<dbReference type="EMBL" id="JACHIW010000002">
    <property type="protein sequence ID" value="MBB5159312.1"/>
    <property type="molecule type" value="Genomic_DNA"/>
</dbReference>
<reference evidence="1 2" key="1">
    <citation type="submission" date="2020-08" db="EMBL/GenBank/DDBJ databases">
        <title>Sequencing the genomes of 1000 actinobacteria strains.</title>
        <authorList>
            <person name="Klenk H.-P."/>
        </authorList>
    </citation>
    <scope>NUCLEOTIDE SEQUENCE [LARGE SCALE GENOMIC DNA]</scope>
    <source>
        <strain evidence="1 2">DSM 45584</strain>
    </source>
</reference>
<proteinExistence type="predicted"/>
<evidence type="ECO:0000313" key="2">
    <source>
        <dbReference type="Proteomes" id="UP000584374"/>
    </source>
</evidence>